<evidence type="ECO:0000256" key="2">
    <source>
        <dbReference type="SAM" id="Phobius"/>
    </source>
</evidence>
<keyword evidence="2" id="KW-0472">Membrane</keyword>
<keyword evidence="2" id="KW-1133">Transmembrane helix</keyword>
<keyword evidence="3" id="KW-0732">Signal</keyword>
<accession>A0AAD6UG14</accession>
<feature type="region of interest" description="Disordered" evidence="1">
    <location>
        <begin position="278"/>
        <end position="376"/>
    </location>
</feature>
<gene>
    <name evidence="4" type="ORF">B0H15DRAFT_943152</name>
</gene>
<keyword evidence="2" id="KW-0812">Transmembrane</keyword>
<keyword evidence="5" id="KW-1185">Reference proteome</keyword>
<feature type="compositionally biased region" description="Polar residues" evidence="1">
    <location>
        <begin position="283"/>
        <end position="295"/>
    </location>
</feature>
<feature type="signal peptide" evidence="3">
    <location>
        <begin position="1"/>
        <end position="16"/>
    </location>
</feature>
<dbReference type="AlphaFoldDB" id="A0AAD6UG14"/>
<feature type="region of interest" description="Disordered" evidence="1">
    <location>
        <begin position="161"/>
        <end position="180"/>
    </location>
</feature>
<dbReference type="Proteomes" id="UP001222325">
    <property type="component" value="Unassembled WGS sequence"/>
</dbReference>
<evidence type="ECO:0000256" key="1">
    <source>
        <dbReference type="SAM" id="MobiDB-lite"/>
    </source>
</evidence>
<feature type="transmembrane region" description="Helical" evidence="2">
    <location>
        <begin position="249"/>
        <end position="272"/>
    </location>
</feature>
<comment type="caution">
    <text evidence="4">The sequence shown here is derived from an EMBL/GenBank/DDBJ whole genome shotgun (WGS) entry which is preliminary data.</text>
</comment>
<dbReference type="EMBL" id="JARJCN010000003">
    <property type="protein sequence ID" value="KAJ7102191.1"/>
    <property type="molecule type" value="Genomic_DNA"/>
</dbReference>
<feature type="chain" id="PRO_5042255277" evidence="3">
    <location>
        <begin position="17"/>
        <end position="394"/>
    </location>
</feature>
<feature type="region of interest" description="Disordered" evidence="1">
    <location>
        <begin position="215"/>
        <end position="242"/>
    </location>
</feature>
<sequence>MLVTLGFLLPLPLTYAATSIIYPSDPSIEFSPGWSQEYSQTTQDLYMQTDVFPASLTATLPISASSVSFVGYKRNGWSLYGYCLDCVGAEDELLKAANGTDPSVIDTSLALESTLFTVAMDPSTEHTLTVYNLPNDQLGGSGEITFDHLYVLVADNDSAPQSGRFQGATPGAISGAASSTPLSQSTSSSAAVAGLSTGTAFSTASLNQSTASGMIPVLQHPTSSPSGTADPVAASSGPATSRTGISKSLVASMSILAVILVGFAIACLVVFLRQRRQRRRVGAQSSHTGNRSPTGSIIPIMPPPLQMRIASANPFSDPPSLTGAALPLDDPSKNSLVQRRMENRSISPGSAPTIPLPDLPPDRSMNRLESRPNTPNSAFARNDLWIARPVQTPV</sequence>
<evidence type="ECO:0000256" key="3">
    <source>
        <dbReference type="SAM" id="SignalP"/>
    </source>
</evidence>
<organism evidence="4 5">
    <name type="scientific">Mycena belliarum</name>
    <dbReference type="NCBI Taxonomy" id="1033014"/>
    <lineage>
        <taxon>Eukaryota</taxon>
        <taxon>Fungi</taxon>
        <taxon>Dikarya</taxon>
        <taxon>Basidiomycota</taxon>
        <taxon>Agaricomycotina</taxon>
        <taxon>Agaricomycetes</taxon>
        <taxon>Agaricomycetidae</taxon>
        <taxon>Agaricales</taxon>
        <taxon>Marasmiineae</taxon>
        <taxon>Mycenaceae</taxon>
        <taxon>Mycena</taxon>
    </lineage>
</organism>
<proteinExistence type="predicted"/>
<evidence type="ECO:0000313" key="5">
    <source>
        <dbReference type="Proteomes" id="UP001222325"/>
    </source>
</evidence>
<name>A0AAD6UG14_9AGAR</name>
<reference evidence="4" key="1">
    <citation type="submission" date="2023-03" db="EMBL/GenBank/DDBJ databases">
        <title>Massive genome expansion in bonnet fungi (Mycena s.s.) driven by repeated elements and novel gene families across ecological guilds.</title>
        <authorList>
            <consortium name="Lawrence Berkeley National Laboratory"/>
            <person name="Harder C.B."/>
            <person name="Miyauchi S."/>
            <person name="Viragh M."/>
            <person name="Kuo A."/>
            <person name="Thoen E."/>
            <person name="Andreopoulos B."/>
            <person name="Lu D."/>
            <person name="Skrede I."/>
            <person name="Drula E."/>
            <person name="Henrissat B."/>
            <person name="Morin E."/>
            <person name="Kohler A."/>
            <person name="Barry K."/>
            <person name="LaButti K."/>
            <person name="Morin E."/>
            <person name="Salamov A."/>
            <person name="Lipzen A."/>
            <person name="Mereny Z."/>
            <person name="Hegedus B."/>
            <person name="Baldrian P."/>
            <person name="Stursova M."/>
            <person name="Weitz H."/>
            <person name="Taylor A."/>
            <person name="Grigoriev I.V."/>
            <person name="Nagy L.G."/>
            <person name="Martin F."/>
            <person name="Kauserud H."/>
        </authorList>
    </citation>
    <scope>NUCLEOTIDE SEQUENCE</scope>
    <source>
        <strain evidence="4">CBHHK173m</strain>
    </source>
</reference>
<feature type="compositionally biased region" description="Basic and acidic residues" evidence="1">
    <location>
        <begin position="360"/>
        <end position="370"/>
    </location>
</feature>
<protein>
    <submittedName>
        <fullName evidence="4">Uncharacterized protein</fullName>
    </submittedName>
</protein>
<evidence type="ECO:0000313" key="4">
    <source>
        <dbReference type="EMBL" id="KAJ7102191.1"/>
    </source>
</evidence>